<dbReference type="Pfam" id="PF00090">
    <property type="entry name" value="TSP_1"/>
    <property type="match status" value="2"/>
</dbReference>
<dbReference type="AlphaFoldDB" id="A0A7M5VAC9"/>
<dbReference type="PROSITE" id="PS50092">
    <property type="entry name" value="TSP1"/>
    <property type="match status" value="2"/>
</dbReference>
<reference evidence="6" key="1">
    <citation type="submission" date="2021-01" db="UniProtKB">
        <authorList>
            <consortium name="EnsemblMetazoa"/>
        </authorList>
    </citation>
    <scope>IDENTIFICATION</scope>
</reference>
<sequence length="114" mass="12678">VNGEWANWGSWNACSLTCGVGKQTRRRRCTDPSSTNGGNDCRGLKIETKNCFIRRCTPVHGKWTQWGKWVQCNTCGSSPAKQIRYRSCTNPAPAHHGYVCTGQKSETRHCGLSC</sequence>
<organism evidence="6 7">
    <name type="scientific">Clytia hemisphaerica</name>
    <dbReference type="NCBI Taxonomy" id="252671"/>
    <lineage>
        <taxon>Eukaryota</taxon>
        <taxon>Metazoa</taxon>
        <taxon>Cnidaria</taxon>
        <taxon>Hydrozoa</taxon>
        <taxon>Hydroidolina</taxon>
        <taxon>Leptothecata</taxon>
        <taxon>Obeliida</taxon>
        <taxon>Clytiidae</taxon>
        <taxon>Clytia</taxon>
    </lineage>
</organism>
<evidence type="ECO:0000256" key="4">
    <source>
        <dbReference type="ARBA" id="ARBA00022989"/>
    </source>
</evidence>
<evidence type="ECO:0000256" key="2">
    <source>
        <dbReference type="ARBA" id="ARBA00022692"/>
    </source>
</evidence>
<protein>
    <submittedName>
        <fullName evidence="6">Uncharacterized protein</fullName>
    </submittedName>
</protein>
<dbReference type="FunFam" id="2.20.100.10:FF:000001">
    <property type="entry name" value="semaphorin-5A isoform X1"/>
    <property type="match status" value="1"/>
</dbReference>
<keyword evidence="4" id="KW-0472">Membrane</keyword>
<dbReference type="Proteomes" id="UP000594262">
    <property type="component" value="Unplaced"/>
</dbReference>
<dbReference type="FunFam" id="2.20.100.10:FF:000007">
    <property type="entry name" value="Thrombospondin 1"/>
    <property type="match status" value="1"/>
</dbReference>
<keyword evidence="5" id="KW-1015">Disulfide bond</keyword>
<dbReference type="OrthoDB" id="5966059at2759"/>
<evidence type="ECO:0000256" key="1">
    <source>
        <dbReference type="ARBA" id="ARBA00004167"/>
    </source>
</evidence>
<dbReference type="Gene3D" id="2.20.100.10">
    <property type="entry name" value="Thrombospondin type-1 (TSP1) repeat"/>
    <property type="match status" value="2"/>
</dbReference>
<name>A0A7M5VAC9_9CNID</name>
<keyword evidence="2" id="KW-0812">Transmembrane</keyword>
<keyword evidence="7" id="KW-1185">Reference proteome</keyword>
<dbReference type="SUPFAM" id="SSF82895">
    <property type="entry name" value="TSP-1 type 1 repeat"/>
    <property type="match status" value="2"/>
</dbReference>
<dbReference type="SMART" id="SM00209">
    <property type="entry name" value="TSP1"/>
    <property type="match status" value="2"/>
</dbReference>
<dbReference type="PRINTS" id="PR01705">
    <property type="entry name" value="TSP1REPEAT"/>
</dbReference>
<proteinExistence type="predicted"/>
<comment type="subcellular location">
    <subcellularLocation>
        <location evidence="1">Membrane</location>
        <topology evidence="1">Single-pass membrane protein</topology>
    </subcellularLocation>
</comment>
<dbReference type="EnsemblMetazoa" id="CLYHEMT008840.1">
    <property type="protein sequence ID" value="CLYHEMP008840.1"/>
    <property type="gene ID" value="CLYHEMG008840"/>
</dbReference>
<evidence type="ECO:0000256" key="3">
    <source>
        <dbReference type="ARBA" id="ARBA00022737"/>
    </source>
</evidence>
<keyword evidence="3" id="KW-0677">Repeat</keyword>
<evidence type="ECO:0000256" key="5">
    <source>
        <dbReference type="ARBA" id="ARBA00023157"/>
    </source>
</evidence>
<dbReference type="InterPro" id="IPR052065">
    <property type="entry name" value="Compl_asym_regulator"/>
</dbReference>
<evidence type="ECO:0000313" key="7">
    <source>
        <dbReference type="Proteomes" id="UP000594262"/>
    </source>
</evidence>
<dbReference type="PANTHER" id="PTHR22906">
    <property type="entry name" value="PROPERDIN"/>
    <property type="match status" value="1"/>
</dbReference>
<keyword evidence="4" id="KW-1133">Transmembrane helix</keyword>
<accession>A0A7M5VAC9</accession>
<evidence type="ECO:0000313" key="6">
    <source>
        <dbReference type="EnsemblMetazoa" id="CLYHEMP008840.1"/>
    </source>
</evidence>
<dbReference type="InterPro" id="IPR036383">
    <property type="entry name" value="TSP1_rpt_sf"/>
</dbReference>
<dbReference type="PANTHER" id="PTHR22906:SF21">
    <property type="entry name" value="SEMA DOMAIN-CONTAINING PROTEIN"/>
    <property type="match status" value="1"/>
</dbReference>
<dbReference type="GO" id="GO:0016020">
    <property type="term" value="C:membrane"/>
    <property type="evidence" value="ECO:0007669"/>
    <property type="project" value="UniProtKB-SubCell"/>
</dbReference>
<dbReference type="InterPro" id="IPR000884">
    <property type="entry name" value="TSP1_rpt"/>
</dbReference>